<organism evidence="1 2">
    <name type="scientific">Phanerochaete sordida</name>
    <dbReference type="NCBI Taxonomy" id="48140"/>
    <lineage>
        <taxon>Eukaryota</taxon>
        <taxon>Fungi</taxon>
        <taxon>Dikarya</taxon>
        <taxon>Basidiomycota</taxon>
        <taxon>Agaricomycotina</taxon>
        <taxon>Agaricomycetes</taxon>
        <taxon>Polyporales</taxon>
        <taxon>Phanerochaetaceae</taxon>
        <taxon>Phanerochaete</taxon>
    </lineage>
</organism>
<name>A0A9P3GG29_9APHY</name>
<dbReference type="Proteomes" id="UP000703269">
    <property type="component" value="Unassembled WGS sequence"/>
</dbReference>
<reference evidence="1 2" key="1">
    <citation type="submission" date="2021-08" db="EMBL/GenBank/DDBJ databases">
        <title>Draft Genome Sequence of Phanerochaete sordida strain YK-624.</title>
        <authorList>
            <person name="Mori T."/>
            <person name="Dohra H."/>
            <person name="Suzuki T."/>
            <person name="Kawagishi H."/>
            <person name="Hirai H."/>
        </authorList>
    </citation>
    <scope>NUCLEOTIDE SEQUENCE [LARGE SCALE GENOMIC DNA]</scope>
    <source>
        <strain evidence="1 2">YK-624</strain>
    </source>
</reference>
<dbReference type="AlphaFoldDB" id="A0A9P3GG29"/>
<keyword evidence="2" id="KW-1185">Reference proteome</keyword>
<protein>
    <submittedName>
        <fullName evidence="1">Uncharacterized protein</fullName>
    </submittedName>
</protein>
<dbReference type="EMBL" id="BPQB01000038">
    <property type="protein sequence ID" value="GJE94247.1"/>
    <property type="molecule type" value="Genomic_DNA"/>
</dbReference>
<evidence type="ECO:0000313" key="2">
    <source>
        <dbReference type="Proteomes" id="UP000703269"/>
    </source>
</evidence>
<comment type="caution">
    <text evidence="1">The sequence shown here is derived from an EMBL/GenBank/DDBJ whole genome shotgun (WGS) entry which is preliminary data.</text>
</comment>
<proteinExistence type="predicted"/>
<sequence>MNRGTRRDAGRWQRTRRHASISTSATYDVLDFGRKLRAQVAEGLGVAEPSTSASSENAETLRDMDLAHTSQRRHLVSRVV</sequence>
<gene>
    <name evidence="1" type="ORF">PsYK624_104160</name>
</gene>
<accession>A0A9P3GG29</accession>
<evidence type="ECO:0000313" key="1">
    <source>
        <dbReference type="EMBL" id="GJE94247.1"/>
    </source>
</evidence>